<dbReference type="PANTHER" id="PTHR35891">
    <property type="entry name" value="THIOL:DISULFIDE INTERCHANGE PROTEIN DSBA"/>
    <property type="match status" value="1"/>
</dbReference>
<evidence type="ECO:0000256" key="2">
    <source>
        <dbReference type="ARBA" id="ARBA00005791"/>
    </source>
</evidence>
<dbReference type="AlphaFoldDB" id="A0AAP2CDQ8"/>
<keyword evidence="12" id="KW-1185">Reference proteome</keyword>
<feature type="chain" id="PRO_5042915768" description="Thiol:disulfide interchange protein DsbA" evidence="9">
    <location>
        <begin position="20"/>
        <end position="277"/>
    </location>
</feature>
<dbReference type="GO" id="GO:0042597">
    <property type="term" value="C:periplasmic space"/>
    <property type="evidence" value="ECO:0007669"/>
    <property type="project" value="UniProtKB-SubCell"/>
</dbReference>
<dbReference type="InterPro" id="IPR017937">
    <property type="entry name" value="Thioredoxin_CS"/>
</dbReference>
<reference evidence="11 12" key="1">
    <citation type="journal article" date="2021" name="Microbiol. Resour. Announc.">
        <title>Draft Genome Sequence of Coralloluteibacterium stylophorae LMG 29479T.</title>
        <authorList>
            <person name="Karlyshev A.V."/>
            <person name="Kudryashova E.B."/>
            <person name="Ariskina E.V."/>
            <person name="Conroy A.P."/>
            <person name="Abidueva E.Y."/>
        </authorList>
    </citation>
    <scope>NUCLEOTIDE SEQUENCE [LARGE SCALE GENOMIC DNA]</scope>
    <source>
        <strain evidence="11 12">LMG 29479</strain>
    </source>
</reference>
<evidence type="ECO:0000259" key="10">
    <source>
        <dbReference type="PROSITE" id="PS51352"/>
    </source>
</evidence>
<feature type="domain" description="Thioredoxin" evidence="10">
    <location>
        <begin position="70"/>
        <end position="270"/>
    </location>
</feature>
<dbReference type="GO" id="GO:0015036">
    <property type="term" value="F:disulfide oxidoreductase activity"/>
    <property type="evidence" value="ECO:0007669"/>
    <property type="project" value="UniProtKB-ARBA"/>
</dbReference>
<feature type="signal peptide" evidence="9">
    <location>
        <begin position="1"/>
        <end position="19"/>
    </location>
</feature>
<proteinExistence type="inferred from homology"/>
<accession>A0AAP2CDQ8</accession>
<dbReference type="PANTHER" id="PTHR35891:SF2">
    <property type="entry name" value="THIOL:DISULFIDE INTERCHANGE PROTEIN DSBA"/>
    <property type="match status" value="1"/>
</dbReference>
<evidence type="ECO:0000256" key="1">
    <source>
        <dbReference type="ARBA" id="ARBA00004418"/>
    </source>
</evidence>
<comment type="similarity">
    <text evidence="2">Belongs to the thioredoxin family. DsbA subfamily.</text>
</comment>
<dbReference type="Gene3D" id="3.40.30.10">
    <property type="entry name" value="Glutaredoxin"/>
    <property type="match status" value="1"/>
</dbReference>
<protein>
    <recommendedName>
        <fullName evidence="3">Thiol:disulfide interchange protein DsbA</fullName>
    </recommendedName>
</protein>
<dbReference type="Pfam" id="PF01323">
    <property type="entry name" value="DSBA"/>
    <property type="match status" value="1"/>
</dbReference>
<organism evidence="11 12">
    <name type="scientific">Coralloluteibacterium stylophorae</name>
    <dbReference type="NCBI Taxonomy" id="1776034"/>
    <lineage>
        <taxon>Bacteria</taxon>
        <taxon>Pseudomonadati</taxon>
        <taxon>Pseudomonadota</taxon>
        <taxon>Gammaproteobacteria</taxon>
        <taxon>Lysobacterales</taxon>
        <taxon>Lysobacteraceae</taxon>
        <taxon>Coralloluteibacterium</taxon>
    </lineage>
</organism>
<evidence type="ECO:0000256" key="9">
    <source>
        <dbReference type="SAM" id="SignalP"/>
    </source>
</evidence>
<dbReference type="PROSITE" id="PS51352">
    <property type="entry name" value="THIOREDOXIN_2"/>
    <property type="match status" value="1"/>
</dbReference>
<dbReference type="Proteomes" id="UP000675747">
    <property type="component" value="Unassembled WGS sequence"/>
</dbReference>
<keyword evidence="4 9" id="KW-0732">Signal</keyword>
<dbReference type="InterPro" id="IPR050824">
    <property type="entry name" value="Thiol_disulfide_DsbA"/>
</dbReference>
<dbReference type="InterPro" id="IPR023205">
    <property type="entry name" value="DsbA/DsbL"/>
</dbReference>
<comment type="caution">
    <text evidence="11">The sequence shown here is derived from an EMBL/GenBank/DDBJ whole genome shotgun (WGS) entry which is preliminary data.</text>
</comment>
<keyword evidence="7" id="KW-0676">Redox-active center</keyword>
<dbReference type="InterPro" id="IPR013766">
    <property type="entry name" value="Thioredoxin_domain"/>
</dbReference>
<dbReference type="RefSeq" id="WP_213173776.1">
    <property type="nucleotide sequence ID" value="NZ_JAGQFT020000008.1"/>
</dbReference>
<dbReference type="PROSITE" id="PS00194">
    <property type="entry name" value="THIOREDOXIN_1"/>
    <property type="match status" value="1"/>
</dbReference>
<evidence type="ECO:0000256" key="5">
    <source>
        <dbReference type="ARBA" id="ARBA00022764"/>
    </source>
</evidence>
<evidence type="ECO:0000256" key="7">
    <source>
        <dbReference type="ARBA" id="ARBA00023284"/>
    </source>
</evidence>
<dbReference type="InterPro" id="IPR001853">
    <property type="entry name" value="DSBA-like_thioredoxin_dom"/>
</dbReference>
<evidence type="ECO:0000256" key="8">
    <source>
        <dbReference type="SAM" id="MobiDB-lite"/>
    </source>
</evidence>
<evidence type="ECO:0000256" key="6">
    <source>
        <dbReference type="ARBA" id="ARBA00023157"/>
    </source>
</evidence>
<name>A0AAP2CDQ8_9GAMM</name>
<evidence type="ECO:0000256" key="3">
    <source>
        <dbReference type="ARBA" id="ARBA00013831"/>
    </source>
</evidence>
<keyword evidence="6" id="KW-1015">Disulfide bond</keyword>
<dbReference type="CDD" id="cd03019">
    <property type="entry name" value="DsbA_DsbA"/>
    <property type="match status" value="1"/>
</dbReference>
<feature type="region of interest" description="Disordered" evidence="8">
    <location>
        <begin position="26"/>
        <end position="75"/>
    </location>
</feature>
<comment type="subcellular location">
    <subcellularLocation>
        <location evidence="1">Periplasm</location>
    </subcellularLocation>
</comment>
<dbReference type="EMBL" id="JAGQFT020000008">
    <property type="protein sequence ID" value="MBS7458035.1"/>
    <property type="molecule type" value="Genomic_DNA"/>
</dbReference>
<sequence>MLKPRLLAVLLCTTLPMMACNAEQNGDPAAPQAATAPAQPADETAAAAAPGPGDTPVTEQSADAAGSGTADAAEAAPQVEAAPYDGPVPVEGTHYVRIAQPVELAPTPGKIEVVEMFGYTCPHCAALEPVLDNWKADLPADVEFRYLPAAFGGYWVPYARAFFAAETLGLVDATHNAMFQAIHVERALPVSPQAAPQIAEWYGQHGADAEAFASTMDSFAINAKLARSNQLAQQWGIEGTPSIVVDGKYRVMTTREGFERMLQTVDYLIDQERRAGE</sequence>
<dbReference type="SUPFAM" id="SSF52833">
    <property type="entry name" value="Thioredoxin-like"/>
    <property type="match status" value="1"/>
</dbReference>
<evidence type="ECO:0000313" key="11">
    <source>
        <dbReference type="EMBL" id="MBS7458035.1"/>
    </source>
</evidence>
<evidence type="ECO:0000256" key="4">
    <source>
        <dbReference type="ARBA" id="ARBA00022729"/>
    </source>
</evidence>
<gene>
    <name evidence="11" type="ORF">KB893_012925</name>
</gene>
<keyword evidence="5" id="KW-0574">Periplasm</keyword>
<evidence type="ECO:0000313" key="12">
    <source>
        <dbReference type="Proteomes" id="UP000675747"/>
    </source>
</evidence>
<dbReference type="InterPro" id="IPR036249">
    <property type="entry name" value="Thioredoxin-like_sf"/>
</dbReference>